<protein>
    <recommendedName>
        <fullName evidence="6">tRNA(Ile)-lysidine synthase</fullName>
        <ecNumber evidence="6">6.3.4.19</ecNumber>
    </recommendedName>
    <alternativeName>
        <fullName evidence="6">tRNA(Ile)-2-lysyl-cytidine synthase</fullName>
    </alternativeName>
    <alternativeName>
        <fullName evidence="6">tRNA(Ile)-lysidine synthetase</fullName>
    </alternativeName>
</protein>
<organism evidence="8 9">
    <name type="scientific">Paramagnetospirillum magneticum (strain ATCC 700264 / AMB-1)</name>
    <name type="common">Magnetospirillum magneticum</name>
    <dbReference type="NCBI Taxonomy" id="342108"/>
    <lineage>
        <taxon>Bacteria</taxon>
        <taxon>Pseudomonadati</taxon>
        <taxon>Pseudomonadota</taxon>
        <taxon>Alphaproteobacteria</taxon>
        <taxon>Rhodospirillales</taxon>
        <taxon>Magnetospirillaceae</taxon>
        <taxon>Paramagnetospirillum</taxon>
    </lineage>
</organism>
<dbReference type="CDD" id="cd01992">
    <property type="entry name" value="TilS_N"/>
    <property type="match status" value="1"/>
</dbReference>
<dbReference type="InterPro" id="IPR011063">
    <property type="entry name" value="TilS/TtcA_N"/>
</dbReference>
<comment type="catalytic activity">
    <reaction evidence="5 6">
        <text>cytidine(34) in tRNA(Ile2) + L-lysine + ATP = lysidine(34) in tRNA(Ile2) + AMP + diphosphate + H(+)</text>
        <dbReference type="Rhea" id="RHEA:43744"/>
        <dbReference type="Rhea" id="RHEA-COMP:10625"/>
        <dbReference type="Rhea" id="RHEA-COMP:10670"/>
        <dbReference type="ChEBI" id="CHEBI:15378"/>
        <dbReference type="ChEBI" id="CHEBI:30616"/>
        <dbReference type="ChEBI" id="CHEBI:32551"/>
        <dbReference type="ChEBI" id="CHEBI:33019"/>
        <dbReference type="ChEBI" id="CHEBI:82748"/>
        <dbReference type="ChEBI" id="CHEBI:83665"/>
        <dbReference type="ChEBI" id="CHEBI:456215"/>
        <dbReference type="EC" id="6.3.4.19"/>
    </reaction>
</comment>
<dbReference type="NCBIfam" id="TIGR02432">
    <property type="entry name" value="lysidine_TilS_N"/>
    <property type="match status" value="1"/>
</dbReference>
<dbReference type="GO" id="GO:0005524">
    <property type="term" value="F:ATP binding"/>
    <property type="evidence" value="ECO:0007669"/>
    <property type="project" value="UniProtKB-UniRule"/>
</dbReference>
<dbReference type="HAMAP" id="MF_01161">
    <property type="entry name" value="tRNA_Ile_lys_synt"/>
    <property type="match status" value="1"/>
</dbReference>
<keyword evidence="4 6" id="KW-0067">ATP-binding</keyword>
<dbReference type="KEGG" id="mag:amb3207"/>
<dbReference type="GO" id="GO:0006400">
    <property type="term" value="P:tRNA modification"/>
    <property type="evidence" value="ECO:0007669"/>
    <property type="project" value="UniProtKB-UniRule"/>
</dbReference>
<feature type="binding site" evidence="6">
    <location>
        <begin position="32"/>
        <end position="37"/>
    </location>
    <ligand>
        <name>ATP</name>
        <dbReference type="ChEBI" id="CHEBI:30616"/>
    </ligand>
</feature>
<keyword evidence="1 6" id="KW-0436">Ligase</keyword>
<dbReference type="EMBL" id="AP007255">
    <property type="protein sequence ID" value="BAE52011.1"/>
    <property type="molecule type" value="Genomic_DNA"/>
</dbReference>
<dbReference type="InterPro" id="IPR014729">
    <property type="entry name" value="Rossmann-like_a/b/a_fold"/>
</dbReference>
<evidence type="ECO:0000256" key="6">
    <source>
        <dbReference type="HAMAP-Rule" id="MF_01161"/>
    </source>
</evidence>
<comment type="function">
    <text evidence="6">Ligates lysine onto the cytidine present at position 34 of the AUA codon-specific tRNA(Ile) that contains the anticodon CAU, in an ATP-dependent manner. Cytidine is converted to lysidine, thus changing the amino acid specificity of the tRNA from methionine to isoleucine.</text>
</comment>
<proteinExistence type="inferred from homology"/>
<comment type="domain">
    <text evidence="6">The N-terminal region contains the highly conserved SGGXDS motif, predicted to be a P-loop motif involved in ATP binding.</text>
</comment>
<keyword evidence="6" id="KW-0963">Cytoplasm</keyword>
<dbReference type="EC" id="6.3.4.19" evidence="6"/>
<dbReference type="PANTHER" id="PTHR43033">
    <property type="entry name" value="TRNA(ILE)-LYSIDINE SYNTHASE-RELATED"/>
    <property type="match status" value="1"/>
</dbReference>
<evidence type="ECO:0000313" key="9">
    <source>
        <dbReference type="Proteomes" id="UP000007058"/>
    </source>
</evidence>
<name>Q2W2B4_PARM1</name>
<feature type="domain" description="tRNA(Ile)-lysidine/2-thiocytidine synthase N-terminal" evidence="7">
    <location>
        <begin position="27"/>
        <end position="205"/>
    </location>
</feature>
<evidence type="ECO:0000313" key="8">
    <source>
        <dbReference type="EMBL" id="BAE52011.1"/>
    </source>
</evidence>
<evidence type="ECO:0000256" key="3">
    <source>
        <dbReference type="ARBA" id="ARBA00022741"/>
    </source>
</evidence>
<evidence type="ECO:0000256" key="2">
    <source>
        <dbReference type="ARBA" id="ARBA00022694"/>
    </source>
</evidence>
<evidence type="ECO:0000259" key="7">
    <source>
        <dbReference type="Pfam" id="PF01171"/>
    </source>
</evidence>
<accession>Q2W2B4</accession>
<reference evidence="8 9" key="1">
    <citation type="journal article" date="2005" name="DNA Res.">
        <title>Complete genome sequence of the facultative anaerobic magnetotactic bacterium Magnetospirillum sp. strain AMB-1.</title>
        <authorList>
            <person name="Matsunaga T."/>
            <person name="Okamura Y."/>
            <person name="Fukuda Y."/>
            <person name="Wahyudi A.T."/>
            <person name="Murase Y."/>
            <person name="Takeyama H."/>
        </authorList>
    </citation>
    <scope>NUCLEOTIDE SEQUENCE [LARGE SCALE GENOMIC DNA]</scope>
    <source>
        <strain evidence="9">ATCC 700264 / AMB-1</strain>
    </source>
</reference>
<dbReference type="SUPFAM" id="SSF52402">
    <property type="entry name" value="Adenine nucleotide alpha hydrolases-like"/>
    <property type="match status" value="1"/>
</dbReference>
<dbReference type="GO" id="GO:0005737">
    <property type="term" value="C:cytoplasm"/>
    <property type="evidence" value="ECO:0007669"/>
    <property type="project" value="UniProtKB-SubCell"/>
</dbReference>
<dbReference type="PANTHER" id="PTHR43033:SF1">
    <property type="entry name" value="TRNA(ILE)-LYSIDINE SYNTHASE-RELATED"/>
    <property type="match status" value="1"/>
</dbReference>
<dbReference type="Pfam" id="PF01171">
    <property type="entry name" value="ATP_bind_3"/>
    <property type="match status" value="1"/>
</dbReference>
<keyword evidence="9" id="KW-1185">Reference proteome</keyword>
<dbReference type="InterPro" id="IPR012795">
    <property type="entry name" value="tRNA_Ile_lys_synt_N"/>
</dbReference>
<keyword evidence="2 6" id="KW-0819">tRNA processing</keyword>
<keyword evidence="3 6" id="KW-0547">Nucleotide-binding</keyword>
<evidence type="ECO:0000256" key="4">
    <source>
        <dbReference type="ARBA" id="ARBA00022840"/>
    </source>
</evidence>
<dbReference type="RefSeq" id="WP_011385572.1">
    <property type="nucleotide sequence ID" value="NC_007626.1"/>
</dbReference>
<dbReference type="Proteomes" id="UP000007058">
    <property type="component" value="Chromosome"/>
</dbReference>
<dbReference type="HOGENOM" id="CLU_018869_3_2_5"/>
<evidence type="ECO:0000256" key="1">
    <source>
        <dbReference type="ARBA" id="ARBA00022598"/>
    </source>
</evidence>
<dbReference type="STRING" id="342108.amb3207"/>
<dbReference type="GO" id="GO:0032267">
    <property type="term" value="F:tRNA(Ile)-lysidine synthase activity"/>
    <property type="evidence" value="ECO:0007669"/>
    <property type="project" value="UniProtKB-EC"/>
</dbReference>
<dbReference type="AlphaFoldDB" id="Q2W2B4"/>
<dbReference type="OrthoDB" id="9807403at2"/>
<dbReference type="Gene3D" id="3.40.50.620">
    <property type="entry name" value="HUPs"/>
    <property type="match status" value="1"/>
</dbReference>
<comment type="similarity">
    <text evidence="6">Belongs to the tRNA(Ile)-lysidine synthase family.</text>
</comment>
<comment type="subcellular location">
    <subcellularLocation>
        <location evidence="6">Cytoplasm</location>
    </subcellularLocation>
</comment>
<dbReference type="InterPro" id="IPR012094">
    <property type="entry name" value="tRNA_Ile_lys_synt"/>
</dbReference>
<sequence length="443" mass="46822">MSVPPLSSDDFSRLMAPLGPFEAAPRLAVAVSGGADSLALALLAADWAKARGGEVLALTVDHRLRPESAAEAARVGAWLARDGISHRILAWEGDKPAADLQAAARAARYGLLGEACAAEGILHLALAHHQDDQAETLLLRLGRGSGLEGLGAMAAERPTSWGRLLRPLLPVPRVRLEATLRHRGQEWTSDPSNRNPAFARVRLRHLAGDLAAEGMTPRRLAETAGRLARAQAAVDSMVAEAAARHVTLDPAGFGRLRPEALAGLPDEVGLRLLAGLLLSVGGEAHTPRLERLERLHATLCGGLEAARTLAGCRIVPQGDSVVLCREPARVAPPLDLVPGSRIRWDGRFEAVVAGDAPPGLRLGALGPEGRRKVLAAMGRQRPEPVPTCAIPTLPALYHERGILAAPHLGYNREGAGRVLVSLRASPLHVLTVFACAGGNRHYL</sequence>
<evidence type="ECO:0000256" key="5">
    <source>
        <dbReference type="ARBA" id="ARBA00048539"/>
    </source>
</evidence>
<gene>
    <name evidence="6" type="primary">tilS</name>
    <name evidence="8" type="ordered locus">amb3207</name>
</gene>